<gene>
    <name evidence="16" type="ORF">DFR46_1809</name>
</gene>
<evidence type="ECO:0000259" key="14">
    <source>
        <dbReference type="Pfam" id="PF00593"/>
    </source>
</evidence>
<keyword evidence="3 11" id="KW-1134">Transmembrane beta strand</keyword>
<dbReference type="PROSITE" id="PS52016">
    <property type="entry name" value="TONB_DEPENDENT_REC_3"/>
    <property type="match status" value="1"/>
</dbReference>
<comment type="subcellular location">
    <subcellularLocation>
        <location evidence="1 11">Cell outer membrane</location>
        <topology evidence="1 11">Multi-pass membrane protein</topology>
    </subcellularLocation>
</comment>
<dbReference type="PANTHER" id="PTHR32552">
    <property type="entry name" value="FERRICHROME IRON RECEPTOR-RELATED"/>
    <property type="match status" value="1"/>
</dbReference>
<evidence type="ECO:0000256" key="4">
    <source>
        <dbReference type="ARBA" id="ARBA00022496"/>
    </source>
</evidence>
<comment type="caution">
    <text evidence="16">The sequence shown here is derived from an EMBL/GenBank/DDBJ whole genome shotgun (WGS) entry which is preliminary data.</text>
</comment>
<evidence type="ECO:0000256" key="10">
    <source>
        <dbReference type="ARBA" id="ARBA00023237"/>
    </source>
</evidence>
<keyword evidence="10 11" id="KW-0998">Cell outer membrane</keyword>
<comment type="similarity">
    <text evidence="11 12">Belongs to the TonB-dependent receptor family.</text>
</comment>
<protein>
    <submittedName>
        <fullName evidence="16">Iron complex outermembrane receptor protein</fullName>
    </submittedName>
</protein>
<evidence type="ECO:0000256" key="12">
    <source>
        <dbReference type="RuleBase" id="RU003357"/>
    </source>
</evidence>
<dbReference type="Pfam" id="PF00593">
    <property type="entry name" value="TonB_dep_Rec_b-barrel"/>
    <property type="match status" value="1"/>
</dbReference>
<dbReference type="InterPro" id="IPR039426">
    <property type="entry name" value="TonB-dep_rcpt-like"/>
</dbReference>
<dbReference type="InterPro" id="IPR012910">
    <property type="entry name" value="Plug_dom"/>
</dbReference>
<feature type="signal peptide" evidence="13">
    <location>
        <begin position="1"/>
        <end position="24"/>
    </location>
</feature>
<evidence type="ECO:0000259" key="15">
    <source>
        <dbReference type="Pfam" id="PF07715"/>
    </source>
</evidence>
<sequence>MTYNTMGRAILVGATLLSSTSVLAQTAAAEAGASNAPPPIIVTAQRREQSLQDVPLAVSAFGSTELETMQVSNTLDLVNYVPNLIGHHNTAVGTANAYSMRGLSNTESISTFDPPVGTYIDDIYVSRQGANNFSLFDVERVEVLRGPQGTLFGRNTTGGAINVIMARPQDEFGGYAEIGYGRFNRVQLRGSVDVPLIADSLLTKVSGYYIESDGYVRNQITGERLNGEENWGLRGAVRARLSDSVLWDVSADYIHNSNANLPHFYDPTTDQRITFTRISTENPLGPGLVSSRLADNAAGNLAESYSVSSNIEVEIGSDATLNVITGYRHLYQEFLTESLAGATGVVIDGVNLVSARPGTGIPLASDSWHGQFSQEIKFSGSAFDGVLDYVAGVYYINETNETDFANLVAIINGPTFRNGDRVMSNDTEAYAGYIQGDLHATPELTLTAGIRYTDERKTIEFSPNANPLPPTSRAVPFDTQDLIDLGIPTEQRSRVWTPRFAIQYQAADDVMLFASATRGFKSGGWNARAYSPDNAAAFTRETIWSFEGGVRSEWFDRRLTVNLTGFYFTDYDQQLPGGGLNPLTGSITYLTRNVADMENYGIEAEISTTPVTGLNLFWSFGLQDASYKNINSVTQAQQADCLAGDVTACNVSVVTPNGGIAEPTRAPSFTSTVGGSYNWELGNGFSLQPSVNWNYISSTWVSTSNDPRGFQPGHSVVNAGLTLRSEAGWSLGLECNNCFDDLYMTSFLIYPYLSEPGRWMARLRYDF</sequence>
<keyword evidence="4" id="KW-0410">Iron transport</keyword>
<keyword evidence="6" id="KW-0408">Iron</keyword>
<organism evidence="16 17">
    <name type="scientific">Parasphingopyxis lamellibrachiae</name>
    <dbReference type="NCBI Taxonomy" id="680125"/>
    <lineage>
        <taxon>Bacteria</taxon>
        <taxon>Pseudomonadati</taxon>
        <taxon>Pseudomonadota</taxon>
        <taxon>Alphaproteobacteria</taxon>
        <taxon>Sphingomonadales</taxon>
        <taxon>Sphingomonadaceae</taxon>
        <taxon>Parasphingopyxis</taxon>
    </lineage>
</organism>
<dbReference type="Pfam" id="PF07715">
    <property type="entry name" value="Plug"/>
    <property type="match status" value="1"/>
</dbReference>
<feature type="chain" id="PRO_5017727803" evidence="13">
    <location>
        <begin position="25"/>
        <end position="767"/>
    </location>
</feature>
<evidence type="ECO:0000256" key="13">
    <source>
        <dbReference type="SAM" id="SignalP"/>
    </source>
</evidence>
<evidence type="ECO:0000256" key="7">
    <source>
        <dbReference type="ARBA" id="ARBA00023065"/>
    </source>
</evidence>
<dbReference type="RefSeq" id="WP_162843446.1">
    <property type="nucleotide sequence ID" value="NZ_QRDP01000004.1"/>
</dbReference>
<dbReference type="AlphaFoldDB" id="A0A3D9FG63"/>
<keyword evidence="13" id="KW-0732">Signal</keyword>
<keyword evidence="5 11" id="KW-0812">Transmembrane</keyword>
<evidence type="ECO:0000256" key="11">
    <source>
        <dbReference type="PROSITE-ProRule" id="PRU01360"/>
    </source>
</evidence>
<dbReference type="InterPro" id="IPR000531">
    <property type="entry name" value="Beta-barrel_TonB"/>
</dbReference>
<evidence type="ECO:0000256" key="6">
    <source>
        <dbReference type="ARBA" id="ARBA00023004"/>
    </source>
</evidence>
<keyword evidence="9 11" id="KW-0472">Membrane</keyword>
<keyword evidence="2 11" id="KW-0813">Transport</keyword>
<dbReference type="PANTHER" id="PTHR32552:SF81">
    <property type="entry name" value="TONB-DEPENDENT OUTER MEMBRANE RECEPTOR"/>
    <property type="match status" value="1"/>
</dbReference>
<evidence type="ECO:0000256" key="3">
    <source>
        <dbReference type="ARBA" id="ARBA00022452"/>
    </source>
</evidence>
<evidence type="ECO:0000256" key="2">
    <source>
        <dbReference type="ARBA" id="ARBA00022448"/>
    </source>
</evidence>
<evidence type="ECO:0000313" key="16">
    <source>
        <dbReference type="EMBL" id="RED16779.1"/>
    </source>
</evidence>
<proteinExistence type="inferred from homology"/>
<dbReference type="Gene3D" id="2.40.170.20">
    <property type="entry name" value="TonB-dependent receptor, beta-barrel domain"/>
    <property type="match status" value="1"/>
</dbReference>
<feature type="domain" description="TonB-dependent receptor plug" evidence="15">
    <location>
        <begin position="51"/>
        <end position="160"/>
    </location>
</feature>
<evidence type="ECO:0000256" key="9">
    <source>
        <dbReference type="ARBA" id="ARBA00023136"/>
    </source>
</evidence>
<dbReference type="GO" id="GO:0006826">
    <property type="term" value="P:iron ion transport"/>
    <property type="evidence" value="ECO:0007669"/>
    <property type="project" value="UniProtKB-KW"/>
</dbReference>
<dbReference type="GO" id="GO:0009279">
    <property type="term" value="C:cell outer membrane"/>
    <property type="evidence" value="ECO:0007669"/>
    <property type="project" value="UniProtKB-SubCell"/>
</dbReference>
<name>A0A3D9FG63_9SPHN</name>
<dbReference type="EMBL" id="QRDP01000004">
    <property type="protein sequence ID" value="RED16779.1"/>
    <property type="molecule type" value="Genomic_DNA"/>
</dbReference>
<dbReference type="InterPro" id="IPR036942">
    <property type="entry name" value="Beta-barrel_TonB_sf"/>
</dbReference>
<accession>A0A3D9FG63</accession>
<reference evidence="16 17" key="1">
    <citation type="submission" date="2018-07" db="EMBL/GenBank/DDBJ databases">
        <title>Genomic Encyclopedia of Type Strains, Phase IV (KMG-IV): sequencing the most valuable type-strain genomes for metagenomic binning, comparative biology and taxonomic classification.</title>
        <authorList>
            <person name="Goeker M."/>
        </authorList>
    </citation>
    <scope>NUCLEOTIDE SEQUENCE [LARGE SCALE GENOMIC DNA]</scope>
    <source>
        <strain evidence="16 17">DSM 26725</strain>
    </source>
</reference>
<evidence type="ECO:0000256" key="8">
    <source>
        <dbReference type="ARBA" id="ARBA00023077"/>
    </source>
</evidence>
<feature type="domain" description="TonB-dependent receptor-like beta-barrel" evidence="14">
    <location>
        <begin position="265"/>
        <end position="737"/>
    </location>
</feature>
<evidence type="ECO:0000313" key="17">
    <source>
        <dbReference type="Proteomes" id="UP000256310"/>
    </source>
</evidence>
<evidence type="ECO:0000256" key="5">
    <source>
        <dbReference type="ARBA" id="ARBA00022692"/>
    </source>
</evidence>
<keyword evidence="8 12" id="KW-0798">TonB box</keyword>
<dbReference type="SUPFAM" id="SSF56935">
    <property type="entry name" value="Porins"/>
    <property type="match status" value="1"/>
</dbReference>
<evidence type="ECO:0000256" key="1">
    <source>
        <dbReference type="ARBA" id="ARBA00004571"/>
    </source>
</evidence>
<keyword evidence="16" id="KW-0675">Receptor</keyword>
<dbReference type="Proteomes" id="UP000256310">
    <property type="component" value="Unassembled WGS sequence"/>
</dbReference>
<keyword evidence="17" id="KW-1185">Reference proteome</keyword>
<keyword evidence="7" id="KW-0406">Ion transport</keyword>